<evidence type="ECO:0000259" key="1">
    <source>
        <dbReference type="PROSITE" id="PS50994"/>
    </source>
</evidence>
<protein>
    <recommendedName>
        <fullName evidence="1">Integrase catalytic domain-containing protein</fullName>
    </recommendedName>
</protein>
<dbReference type="SUPFAM" id="SSF53098">
    <property type="entry name" value="Ribonuclease H-like"/>
    <property type="match status" value="1"/>
</dbReference>
<dbReference type="InterPro" id="IPR053392">
    <property type="entry name" value="Transposase_IS30-like"/>
</dbReference>
<evidence type="ECO:0000313" key="2">
    <source>
        <dbReference type="EMBL" id="KKE84144.1"/>
    </source>
</evidence>
<reference evidence="2 3" key="1">
    <citation type="journal article" date="2015" name="BMC Genomics">
        <title>Genome mining reveals unlocked bioactive potential of marine Gram-negative bacteria.</title>
        <authorList>
            <person name="Machado H."/>
            <person name="Sonnenschein E.C."/>
            <person name="Melchiorsen J."/>
            <person name="Gram L."/>
        </authorList>
    </citation>
    <scope>NUCLEOTIDE SEQUENCE [LARGE SCALE GENOMIC DNA]</scope>
    <source>
        <strain evidence="2 3">S4054</strain>
    </source>
</reference>
<evidence type="ECO:0000313" key="3">
    <source>
        <dbReference type="Proteomes" id="UP000033434"/>
    </source>
</evidence>
<accession>A0A0F6AFI2</accession>
<dbReference type="GO" id="GO:0015074">
    <property type="term" value="P:DNA integration"/>
    <property type="evidence" value="ECO:0007669"/>
    <property type="project" value="InterPro"/>
</dbReference>
<dbReference type="InterPro" id="IPR001584">
    <property type="entry name" value="Integrase_cat-core"/>
</dbReference>
<dbReference type="GO" id="GO:0004803">
    <property type="term" value="F:transposase activity"/>
    <property type="evidence" value="ECO:0007669"/>
    <property type="project" value="TreeGrafter"/>
</dbReference>
<gene>
    <name evidence="2" type="ORF">N479_09600</name>
</gene>
<dbReference type="EMBL" id="AUXW01000138">
    <property type="protein sequence ID" value="KKE84144.1"/>
    <property type="molecule type" value="Genomic_DNA"/>
</dbReference>
<dbReference type="PROSITE" id="PS50994">
    <property type="entry name" value="INTEGRASE"/>
    <property type="match status" value="1"/>
</dbReference>
<dbReference type="Proteomes" id="UP000033434">
    <property type="component" value="Unassembled WGS sequence"/>
</dbReference>
<dbReference type="NCBIfam" id="NF033563">
    <property type="entry name" value="transpos_IS30"/>
    <property type="match status" value="1"/>
</dbReference>
<dbReference type="AlphaFoldDB" id="A0A0F6AFI2"/>
<dbReference type="GO" id="GO:0003676">
    <property type="term" value="F:nucleic acid binding"/>
    <property type="evidence" value="ECO:0007669"/>
    <property type="project" value="InterPro"/>
</dbReference>
<dbReference type="InterPro" id="IPR012337">
    <property type="entry name" value="RNaseH-like_sf"/>
</dbReference>
<feature type="domain" description="Integrase catalytic" evidence="1">
    <location>
        <begin position="1"/>
        <end position="131"/>
    </location>
</feature>
<dbReference type="InterPro" id="IPR036397">
    <property type="entry name" value="RNaseH_sf"/>
</dbReference>
<dbReference type="GO" id="GO:0032196">
    <property type="term" value="P:transposition"/>
    <property type="evidence" value="ECO:0007669"/>
    <property type="project" value="TreeGrafter"/>
</dbReference>
<dbReference type="GO" id="GO:0005829">
    <property type="term" value="C:cytosol"/>
    <property type="evidence" value="ECO:0007669"/>
    <property type="project" value="TreeGrafter"/>
</dbReference>
<name>A0A0F6AFI2_9GAMM</name>
<dbReference type="PATRIC" id="fig|1129367.4.peg.1698"/>
<dbReference type="Gene3D" id="3.30.420.10">
    <property type="entry name" value="Ribonuclease H-like superfamily/Ribonuclease H"/>
    <property type="match status" value="1"/>
</dbReference>
<comment type="caution">
    <text evidence="2">The sequence shown here is derived from an EMBL/GenBank/DDBJ whole genome shotgun (WGS) entry which is preliminary data.</text>
</comment>
<dbReference type="InterPro" id="IPR051917">
    <property type="entry name" value="Transposase-Integrase"/>
</dbReference>
<sequence length="134" mass="15083">MTILVRKSRFYLAEKVPSKSADAVIKATIEMLMPFKGYVHTITADNGREFAGHEQIGAALEADIYFAHPYSSWERGANENANGLLRQHVKKGSDLRQVTDEYIQFAQSRINNRPRKCLGFKQPAVIFKELAIAA</sequence>
<dbReference type="PANTHER" id="PTHR10948:SF23">
    <property type="entry name" value="TRANSPOSASE INSI FOR INSERTION SEQUENCE ELEMENT IS30A-RELATED"/>
    <property type="match status" value="1"/>
</dbReference>
<proteinExistence type="predicted"/>
<organism evidence="2 3">
    <name type="scientific">Pseudoalteromonas luteoviolacea S4054</name>
    <dbReference type="NCBI Taxonomy" id="1129367"/>
    <lineage>
        <taxon>Bacteria</taxon>
        <taxon>Pseudomonadati</taxon>
        <taxon>Pseudomonadota</taxon>
        <taxon>Gammaproteobacteria</taxon>
        <taxon>Alteromonadales</taxon>
        <taxon>Pseudoalteromonadaceae</taxon>
        <taxon>Pseudoalteromonas</taxon>
    </lineage>
</organism>
<dbReference type="PANTHER" id="PTHR10948">
    <property type="entry name" value="TRANSPOSASE"/>
    <property type="match status" value="1"/>
</dbReference>